<dbReference type="AlphaFoldDB" id="E4ZZF3"/>
<protein>
    <submittedName>
        <fullName evidence="1">Predicted protein</fullName>
    </submittedName>
</protein>
<keyword evidence="2" id="KW-1185">Reference proteome</keyword>
<dbReference type="HOGENOM" id="CLU_1180414_0_0_1"/>
<dbReference type="VEuPathDB" id="FungiDB:LEMA_P110130.1"/>
<evidence type="ECO:0000313" key="2">
    <source>
        <dbReference type="Proteomes" id="UP000002668"/>
    </source>
</evidence>
<evidence type="ECO:0000313" key="1">
    <source>
        <dbReference type="EMBL" id="CBX96748.1"/>
    </source>
</evidence>
<dbReference type="Proteomes" id="UP000002668">
    <property type="component" value="Genome"/>
</dbReference>
<dbReference type="InParanoid" id="E4ZZF3"/>
<dbReference type="EMBL" id="FP929129">
    <property type="protein sequence ID" value="CBX96748.1"/>
    <property type="molecule type" value="Genomic_DNA"/>
</dbReference>
<sequence>MSLQDTYGIPQLHASGFGKAPAGQFVSVGTTVFSTSPKWHDTESPEFIFSRKTCKTFNDMIINWTVIYQQLLLTESQIIAEISEGLPRLTAHRRNEETADPNPNTQSQDEPKCVNGLAASTTFTGPRNFIKKHRLTRWMLRNNGGQPPNEGEELKDFFAPADPHPPPQHMEPPAAEIPPPMPNVEDNGAQFAAPMIVMNFFDTPTKRSLTKTIFGRDPTFQAEWVGQATHRTAGV</sequence>
<organism evidence="2">
    <name type="scientific">Leptosphaeria maculans (strain JN3 / isolate v23.1.3 / race Av1-4-5-6-7-8)</name>
    <name type="common">Blackleg fungus</name>
    <name type="synonym">Phoma lingam</name>
    <dbReference type="NCBI Taxonomy" id="985895"/>
    <lineage>
        <taxon>Eukaryota</taxon>
        <taxon>Fungi</taxon>
        <taxon>Dikarya</taxon>
        <taxon>Ascomycota</taxon>
        <taxon>Pezizomycotina</taxon>
        <taxon>Dothideomycetes</taxon>
        <taxon>Pleosporomycetidae</taxon>
        <taxon>Pleosporales</taxon>
        <taxon>Pleosporineae</taxon>
        <taxon>Leptosphaeriaceae</taxon>
        <taxon>Plenodomus</taxon>
        <taxon>Plenodomus lingam/Leptosphaeria maculans species complex</taxon>
    </lineage>
</organism>
<name>E4ZZF3_LEPMJ</name>
<gene>
    <name evidence="1" type="ORF">LEMA_P110130.1</name>
</gene>
<proteinExistence type="predicted"/>
<accession>E4ZZF3</accession>
<reference evidence="2" key="1">
    <citation type="journal article" date="2011" name="Nat. Commun.">
        <title>Effector diversification within compartments of the Leptosphaeria maculans genome affected by Repeat-Induced Point mutations.</title>
        <authorList>
            <person name="Rouxel T."/>
            <person name="Grandaubert J."/>
            <person name="Hane J.K."/>
            <person name="Hoede C."/>
            <person name="van de Wouw A.P."/>
            <person name="Couloux A."/>
            <person name="Dominguez V."/>
            <person name="Anthouard V."/>
            <person name="Bally P."/>
            <person name="Bourras S."/>
            <person name="Cozijnsen A.J."/>
            <person name="Ciuffetti L.M."/>
            <person name="Degrave A."/>
            <person name="Dilmaghani A."/>
            <person name="Duret L."/>
            <person name="Fudal I."/>
            <person name="Goodwin S.B."/>
            <person name="Gout L."/>
            <person name="Glaser N."/>
            <person name="Linglin J."/>
            <person name="Kema G.H.J."/>
            <person name="Lapalu N."/>
            <person name="Lawrence C.B."/>
            <person name="May K."/>
            <person name="Meyer M."/>
            <person name="Ollivier B."/>
            <person name="Poulain J."/>
            <person name="Schoch C.L."/>
            <person name="Simon A."/>
            <person name="Spatafora J.W."/>
            <person name="Stachowiak A."/>
            <person name="Turgeon B.G."/>
            <person name="Tyler B.M."/>
            <person name="Vincent D."/>
            <person name="Weissenbach J."/>
            <person name="Amselem J."/>
            <person name="Quesneville H."/>
            <person name="Oliver R.P."/>
            <person name="Wincker P."/>
            <person name="Balesdent M.-H."/>
            <person name="Howlett B.J."/>
        </authorList>
    </citation>
    <scope>NUCLEOTIDE SEQUENCE [LARGE SCALE GENOMIC DNA]</scope>
    <source>
        <strain evidence="2">JN3 / isolate v23.1.3 / race Av1-4-5-6-7-8</strain>
    </source>
</reference>